<organism evidence="1 2">
    <name type="scientific">Ditylenchus dipsaci</name>
    <dbReference type="NCBI Taxonomy" id="166011"/>
    <lineage>
        <taxon>Eukaryota</taxon>
        <taxon>Metazoa</taxon>
        <taxon>Ecdysozoa</taxon>
        <taxon>Nematoda</taxon>
        <taxon>Chromadorea</taxon>
        <taxon>Rhabditida</taxon>
        <taxon>Tylenchina</taxon>
        <taxon>Tylenchomorpha</taxon>
        <taxon>Sphaerularioidea</taxon>
        <taxon>Anguinidae</taxon>
        <taxon>Anguininae</taxon>
        <taxon>Ditylenchus</taxon>
    </lineage>
</organism>
<evidence type="ECO:0000313" key="2">
    <source>
        <dbReference type="WBParaSite" id="jg23017"/>
    </source>
</evidence>
<proteinExistence type="predicted"/>
<dbReference type="WBParaSite" id="jg23017">
    <property type="protein sequence ID" value="jg23017"/>
    <property type="gene ID" value="jg23017"/>
</dbReference>
<dbReference type="AlphaFoldDB" id="A0A915DUA0"/>
<evidence type="ECO:0000313" key="1">
    <source>
        <dbReference type="Proteomes" id="UP000887574"/>
    </source>
</evidence>
<sequence length="79" mass="8855">MSNAIYFFAKKWSESGDILNVQNLHGNELQSDATERSPNMIGSGESAFLGRIVREQLLPRLNTSKPPMWQNLKNDSGAF</sequence>
<dbReference type="Proteomes" id="UP000887574">
    <property type="component" value="Unplaced"/>
</dbReference>
<reference evidence="2" key="1">
    <citation type="submission" date="2022-11" db="UniProtKB">
        <authorList>
            <consortium name="WormBaseParasite"/>
        </authorList>
    </citation>
    <scope>IDENTIFICATION</scope>
</reference>
<accession>A0A915DUA0</accession>
<protein>
    <submittedName>
        <fullName evidence="2">Uncharacterized protein</fullName>
    </submittedName>
</protein>
<keyword evidence="1" id="KW-1185">Reference proteome</keyword>
<name>A0A915DUA0_9BILA</name>